<keyword evidence="2" id="KW-1185">Reference proteome</keyword>
<dbReference type="AlphaFoldDB" id="A0A1G8M1N4"/>
<evidence type="ECO:0000313" key="2">
    <source>
        <dbReference type="Proteomes" id="UP000199202"/>
    </source>
</evidence>
<dbReference type="EMBL" id="FNDJ01000006">
    <property type="protein sequence ID" value="SDI61687.1"/>
    <property type="molecule type" value="Genomic_DNA"/>
</dbReference>
<evidence type="ECO:0000313" key="1">
    <source>
        <dbReference type="EMBL" id="SDI61687.1"/>
    </source>
</evidence>
<proteinExistence type="predicted"/>
<protein>
    <submittedName>
        <fullName evidence="1">Uncharacterized protein</fullName>
    </submittedName>
</protein>
<organism evidence="1 2">
    <name type="scientific">Nonomuraea jiangxiensis</name>
    <dbReference type="NCBI Taxonomy" id="633440"/>
    <lineage>
        <taxon>Bacteria</taxon>
        <taxon>Bacillati</taxon>
        <taxon>Actinomycetota</taxon>
        <taxon>Actinomycetes</taxon>
        <taxon>Streptosporangiales</taxon>
        <taxon>Streptosporangiaceae</taxon>
        <taxon>Nonomuraea</taxon>
    </lineage>
</organism>
<name>A0A1G8M1N4_9ACTN</name>
<sequence length="309" mass="34104">MNMPEMPDLPDFDPKRTRRAVRRGLFRTVAIVLAVLALLAVAATEGSSLVQTRGDRERRMQDVLGTAFKIYNPAYTVASESCCQTSPVSMSFEVAVYPMGPVGAWPVGRESYTISQDFFGRVGRLPLGHTANTRLSQSLFDVGTRLAAKADVRAVLGRLPADLSTLAVVEFEQPLGEAGLKAFVKQYGSCAERVVYERRPGSLPITWGFGDWTNPLDRGMSGDMTEETCGGSLPQFRDWVGLLRDHDDANLRSFDLSLNRLRKAAEAGLAYGYVDQLSSVRELRELLKDPRVRTIRLAGVTFDLDRPSP</sequence>
<dbReference type="Proteomes" id="UP000199202">
    <property type="component" value="Unassembled WGS sequence"/>
</dbReference>
<accession>A0A1G8M1N4</accession>
<reference evidence="1 2" key="1">
    <citation type="submission" date="2016-10" db="EMBL/GenBank/DDBJ databases">
        <authorList>
            <person name="de Groot N.N."/>
        </authorList>
    </citation>
    <scope>NUCLEOTIDE SEQUENCE [LARGE SCALE GENOMIC DNA]</scope>
    <source>
        <strain evidence="1 2">CGMCC 4.6533</strain>
    </source>
</reference>
<gene>
    <name evidence="1" type="ORF">SAMN05421869_106271</name>
</gene>